<dbReference type="OrthoDB" id="6622543at2"/>
<proteinExistence type="predicted"/>
<name>A0A3N5DFC2_9ENTR</name>
<dbReference type="RefSeq" id="WP_124024232.1">
    <property type="nucleotide sequence ID" value="NZ_RPOH01000040.1"/>
</dbReference>
<feature type="compositionally biased region" description="Low complexity" evidence="1">
    <location>
        <begin position="213"/>
        <end position="226"/>
    </location>
</feature>
<dbReference type="AlphaFoldDB" id="A0A3N5DFC2"/>
<evidence type="ECO:0000313" key="2">
    <source>
        <dbReference type="EMBL" id="RPH27268.1"/>
    </source>
</evidence>
<keyword evidence="3" id="KW-1185">Reference proteome</keyword>
<dbReference type="NCBIfam" id="NF012196">
    <property type="entry name" value="Ig_like_ice"/>
    <property type="match status" value="1"/>
</dbReference>
<evidence type="ECO:0000256" key="1">
    <source>
        <dbReference type="SAM" id="MobiDB-lite"/>
    </source>
</evidence>
<dbReference type="InterPro" id="IPR049826">
    <property type="entry name" value="Ig-like_ice"/>
</dbReference>
<feature type="compositionally biased region" description="Basic and acidic residues" evidence="1">
    <location>
        <begin position="159"/>
        <end position="168"/>
    </location>
</feature>
<evidence type="ECO:0000313" key="3">
    <source>
        <dbReference type="Proteomes" id="UP000268615"/>
    </source>
</evidence>
<feature type="non-terminal residue" evidence="2">
    <location>
        <position position="1"/>
    </location>
</feature>
<dbReference type="InterPro" id="IPR013783">
    <property type="entry name" value="Ig-like_fold"/>
</dbReference>
<dbReference type="Proteomes" id="UP000268615">
    <property type="component" value="Unassembled WGS sequence"/>
</dbReference>
<reference evidence="2 3" key="1">
    <citation type="submission" date="2018-11" db="EMBL/GenBank/DDBJ databases">
        <title>Draft genome sequence of Buttiauxella warmboldiae CCUG 35512.</title>
        <authorList>
            <person name="Salva-Serra F."/>
            <person name="Marathe N."/>
            <person name="Moore E."/>
            <person name="Svensson L."/>
            <person name="Engstrom-Jakobsson H."/>
        </authorList>
    </citation>
    <scope>NUCLEOTIDE SEQUENCE [LARGE SCALE GENOMIC DNA]</scope>
    <source>
        <strain evidence="2 3">CCUG 35512</strain>
    </source>
</reference>
<protein>
    <submittedName>
        <fullName evidence="2">Ig-like domain-containing protein</fullName>
    </submittedName>
</protein>
<feature type="region of interest" description="Disordered" evidence="1">
    <location>
        <begin position="114"/>
        <end position="168"/>
    </location>
</feature>
<sequence>HHVTMDTHADATIVIDKVTGDNHIDSQEARHHTTHITGQIDSDDVNANDHMNATINGKHYDVTLHEENGHLTYDIPVNTAELHAGKNHVDVAVIAHDNHGNTNVIHQQASITVDDPSHRGKHDANVADSSQHAAPEDDEDGLSNLFGDSHEPLSFNLAHDSKGHHGDEEAKVFTGKENQAHEKVDLSDLAHELHEGTDITQMIKGGDAHHSKGGAADAPSASPADGGDARHVSYDSAGAATHSLDHLIAKPEHYHS</sequence>
<dbReference type="EMBL" id="RPOH01000040">
    <property type="protein sequence ID" value="RPH27268.1"/>
    <property type="molecule type" value="Genomic_DNA"/>
</dbReference>
<dbReference type="Gene3D" id="2.60.40.10">
    <property type="entry name" value="Immunoglobulins"/>
    <property type="match status" value="1"/>
</dbReference>
<accession>A0A3N5DFC2</accession>
<gene>
    <name evidence="2" type="ORF">EHN07_11260</name>
</gene>
<feature type="region of interest" description="Disordered" evidence="1">
    <location>
        <begin position="204"/>
        <end position="233"/>
    </location>
</feature>
<organism evidence="2 3">
    <name type="scientific">Buttiauxella warmboldiae</name>
    <dbReference type="NCBI Taxonomy" id="82993"/>
    <lineage>
        <taxon>Bacteria</taxon>
        <taxon>Pseudomonadati</taxon>
        <taxon>Pseudomonadota</taxon>
        <taxon>Gammaproteobacteria</taxon>
        <taxon>Enterobacterales</taxon>
        <taxon>Enterobacteriaceae</taxon>
        <taxon>Buttiauxella</taxon>
    </lineage>
</organism>
<feature type="compositionally biased region" description="Basic and acidic residues" evidence="1">
    <location>
        <begin position="115"/>
        <end position="125"/>
    </location>
</feature>
<comment type="caution">
    <text evidence="2">The sequence shown here is derived from an EMBL/GenBank/DDBJ whole genome shotgun (WGS) entry which is preliminary data.</text>
</comment>